<keyword evidence="1" id="KW-0378">Hydrolase</keyword>
<keyword evidence="5" id="KW-1185">Reference proteome</keyword>
<dbReference type="SUPFAM" id="SSF82171">
    <property type="entry name" value="DPP6 N-terminal domain-like"/>
    <property type="match status" value="1"/>
</dbReference>
<dbReference type="RefSeq" id="WP_258423840.1">
    <property type="nucleotide sequence ID" value="NZ_JANSUY010000011.1"/>
</dbReference>
<proteinExistence type="predicted"/>
<dbReference type="Pfam" id="PF00326">
    <property type="entry name" value="Peptidase_S9"/>
    <property type="match status" value="1"/>
</dbReference>
<comment type="caution">
    <text evidence="4">The sequence shown here is derived from an EMBL/GenBank/DDBJ whole genome shotgun (WGS) entry which is preliminary data.</text>
</comment>
<sequence>MKRIISYLPLLFLLLSYEAIGQTKSNLTLLDLFDLEYVSDPQISPDGSKIIYVRNFKDVMTDSDLSNLWIVNFDGSQNRPLTQGNQRDFMPRWSHDGSKIVFKSNMQDEKMKLYLMWLDTKETVALTNSAIAPGEVSWSADDKQLAFSMFVPKENKSILLKIPTKPEGAKWNDAPIYIDQMNYRSDGAGYLKSGNTQIFTLGIEGGKPTQHTFSELNHGNPIWSKDGKSLIFSANLHEKHELEPLNSEVYQLTLADGKISPLTKRFGPDSNPVLSPDGSKIAYLGFDDRFQGYQVTKLYVMNADGTDSKMLGGDLDRDIENIIWEGNSRGIYFQYGEHGDIKIGHVALTGKVRTITEGLGGLDLGRPYVVGQFTVSANNRFAYTLGGTEHPADLGTWGDGNTNRLTRVNEDLFNSRKIGNVEEIWWESSFDKRKVQGWIITPPDFDPNKKYPMILEIHGGPFTMYGKSFTYELQAMAAAGYVVLYTNPRGSTGYGEEFGNLIHHNYPSNDYDDLMSGVDAVLAKGYIDTKNLFVTGGSGGGVLTAWIIGKTDRFKAAVVAKPVINWYSHALYADNPAFFTKYWFPGKPWEETENYMKRSPISLVGNVKTPTMLLTGESDFRTPIGESEQYYAALKLEEVETAMVRIPNASHGLVDKPSMLMSKVAAILSWFDHYKAKP</sequence>
<keyword evidence="2" id="KW-0645">Protease</keyword>
<evidence type="ECO:0000313" key="5">
    <source>
        <dbReference type="Proteomes" id="UP001142175"/>
    </source>
</evidence>
<dbReference type="AlphaFoldDB" id="A0A9X2P4T1"/>
<name>A0A9X2P4T1_9BACT</name>
<dbReference type="Gene3D" id="2.120.10.30">
    <property type="entry name" value="TolB, C-terminal domain"/>
    <property type="match status" value="2"/>
</dbReference>
<dbReference type="Pfam" id="PF07676">
    <property type="entry name" value="PD40"/>
    <property type="match status" value="3"/>
</dbReference>
<dbReference type="EMBL" id="JANSUY010000011">
    <property type="protein sequence ID" value="MCR9015983.1"/>
    <property type="molecule type" value="Genomic_DNA"/>
</dbReference>
<evidence type="ECO:0000259" key="3">
    <source>
        <dbReference type="Pfam" id="PF00326"/>
    </source>
</evidence>
<dbReference type="InterPro" id="IPR001375">
    <property type="entry name" value="Peptidase_S9_cat"/>
</dbReference>
<dbReference type="Proteomes" id="UP001142175">
    <property type="component" value="Unassembled WGS sequence"/>
</dbReference>
<reference evidence="4" key="1">
    <citation type="submission" date="2022-08" db="EMBL/GenBank/DDBJ databases">
        <authorList>
            <person name="Zhang D."/>
        </authorList>
    </citation>
    <scope>NUCLEOTIDE SEQUENCE</scope>
    <source>
        <strain evidence="4">XJ19-11</strain>
    </source>
</reference>
<evidence type="ECO:0000313" key="4">
    <source>
        <dbReference type="EMBL" id="MCR9015983.1"/>
    </source>
</evidence>
<accession>A0A9X2P4T1</accession>
<keyword evidence="2" id="KW-0720">Serine protease</keyword>
<dbReference type="InterPro" id="IPR029058">
    <property type="entry name" value="AB_hydrolase_fold"/>
</dbReference>
<dbReference type="InterPro" id="IPR011042">
    <property type="entry name" value="6-blade_b-propeller_TolB-like"/>
</dbReference>
<gene>
    <name evidence="4" type="ORF">NU887_13135</name>
</gene>
<dbReference type="PANTHER" id="PTHR42776:SF27">
    <property type="entry name" value="DIPEPTIDYL PEPTIDASE FAMILY MEMBER 6"/>
    <property type="match status" value="1"/>
</dbReference>
<protein>
    <submittedName>
        <fullName evidence="4">S9 family peptidase</fullName>
    </submittedName>
</protein>
<feature type="domain" description="Peptidase S9 prolyl oligopeptidase catalytic" evidence="3">
    <location>
        <begin position="468"/>
        <end position="674"/>
    </location>
</feature>
<dbReference type="GO" id="GO:0006508">
    <property type="term" value="P:proteolysis"/>
    <property type="evidence" value="ECO:0007669"/>
    <property type="project" value="InterPro"/>
</dbReference>
<evidence type="ECO:0000256" key="1">
    <source>
        <dbReference type="ARBA" id="ARBA00022801"/>
    </source>
</evidence>
<dbReference type="InterPro" id="IPR011659">
    <property type="entry name" value="WD40"/>
</dbReference>
<organism evidence="4 5">
    <name type="scientific">Aquiflexum gelatinilyticum</name>
    <dbReference type="NCBI Taxonomy" id="2961943"/>
    <lineage>
        <taxon>Bacteria</taxon>
        <taxon>Pseudomonadati</taxon>
        <taxon>Bacteroidota</taxon>
        <taxon>Cytophagia</taxon>
        <taxon>Cytophagales</taxon>
        <taxon>Cyclobacteriaceae</taxon>
        <taxon>Aquiflexum</taxon>
    </lineage>
</organism>
<dbReference type="PANTHER" id="PTHR42776">
    <property type="entry name" value="SERINE PEPTIDASE S9 FAMILY MEMBER"/>
    <property type="match status" value="1"/>
</dbReference>
<dbReference type="GO" id="GO:0004252">
    <property type="term" value="F:serine-type endopeptidase activity"/>
    <property type="evidence" value="ECO:0007669"/>
    <property type="project" value="TreeGrafter"/>
</dbReference>
<evidence type="ECO:0000256" key="2">
    <source>
        <dbReference type="ARBA" id="ARBA00022825"/>
    </source>
</evidence>
<dbReference type="Gene3D" id="3.40.50.1820">
    <property type="entry name" value="alpha/beta hydrolase"/>
    <property type="match status" value="1"/>
</dbReference>
<dbReference type="SUPFAM" id="SSF53474">
    <property type="entry name" value="alpha/beta-Hydrolases"/>
    <property type="match status" value="1"/>
</dbReference>